<evidence type="ECO:0000313" key="4">
    <source>
        <dbReference type="Proteomes" id="UP001154240"/>
    </source>
</evidence>
<dbReference type="InterPro" id="IPR013517">
    <property type="entry name" value="FG-GAP"/>
</dbReference>
<dbReference type="AlphaFoldDB" id="A0A9X4RLG0"/>
<evidence type="ECO:0000256" key="1">
    <source>
        <dbReference type="ARBA" id="ARBA00022729"/>
    </source>
</evidence>
<name>A0A9X4RLG0_9BACT</name>
<comment type="caution">
    <text evidence="3">The sequence shown here is derived from an EMBL/GenBank/DDBJ whole genome shotgun (WGS) entry which is preliminary data.</text>
</comment>
<reference evidence="3" key="2">
    <citation type="submission" date="2022-10" db="EMBL/GenBank/DDBJ databases">
        <authorList>
            <person name="Aronson H.S."/>
        </authorList>
    </citation>
    <scope>NUCLEOTIDE SEQUENCE</scope>
    <source>
        <strain evidence="3">RS19-109</strain>
    </source>
</reference>
<accession>A0A9X4RLG0</accession>
<dbReference type="SUPFAM" id="SSF69318">
    <property type="entry name" value="Integrin alpha N-terminal domain"/>
    <property type="match status" value="1"/>
</dbReference>
<dbReference type="PANTHER" id="PTHR44103">
    <property type="entry name" value="PROPROTEIN CONVERTASE P"/>
    <property type="match status" value="1"/>
</dbReference>
<keyword evidence="1 2" id="KW-0732">Signal</keyword>
<sequence length="559" mass="61049">MLKQIQRTIFPAMLAALIFAMQLALPSTGTAQTGRIAFLPFKANAPQDMSYLTSGIRNMLASRLASEIGLTVIDNATVDKALASAGNPTQNEAYLKLAKSLQADYLVAGSLTSLGGSLSLDAKFFEVAKGQTRNFYATAKNESEIIQSIDSLAWDIGEKIFAHKRPATALVQPQAAGQAAQPQYATAHPDRAFAGRTGAGGGSPFIYPKGITSEFQKTQNMKLSLQYMETADLDGDGQDEVIFADIDSVQIYKRDENRLRKVGQIQGKAGYRIHAITVADLDKNGKPEIYVSAADAKQPNSFAFEWLGADKGNYLFQDARWYIRAMPIPGEGMVLAGQRAGSNKAVDPGIFRLDQGNKDLKAGSAMEVPESLNLFDFTIADLDNDGSREIIAIDQYDRLKVMRSSGTVLWKSDEFYGGTTRYIGGTDAFGASKESSQDSSARIYIPSRIIAYDVNGDGQLDIIINKNLSTSSRLFTNMKNYPSGEIHALSWNGIALSELWRTRKIDGYIVDYLLRPNADKKGAELLVGLALNAGSLDMFSEQTSTMLIYQLDFSKKQEQ</sequence>
<dbReference type="PANTHER" id="PTHR44103:SF1">
    <property type="entry name" value="PROPROTEIN CONVERTASE P"/>
    <property type="match status" value="1"/>
</dbReference>
<keyword evidence="4" id="KW-1185">Reference proteome</keyword>
<reference evidence="3" key="1">
    <citation type="journal article" date="2022" name="bioRxiv">
        <title>Thiovibrio frasassiensisgen. nov., sp. nov., an autotrophic, elemental sulfur disproportionating bacterium isolated from sulfidic karst sediment, and proposal of Thiovibrionaceae fam. nov.</title>
        <authorList>
            <person name="Aronson H."/>
            <person name="Thomas C."/>
            <person name="Bhattacharyya M."/>
            <person name="Eckstein S."/>
            <person name="Jensen S."/>
            <person name="Barco R."/>
            <person name="Macalady J."/>
            <person name="Amend J."/>
        </authorList>
    </citation>
    <scope>NUCLEOTIDE SEQUENCE</scope>
    <source>
        <strain evidence="3">RS19-109</strain>
    </source>
</reference>
<gene>
    <name evidence="3" type="ORF">OLX77_05805</name>
</gene>
<dbReference type="RefSeq" id="WP_307632647.1">
    <property type="nucleotide sequence ID" value="NZ_JAPHEH010000001.1"/>
</dbReference>
<evidence type="ECO:0000256" key="2">
    <source>
        <dbReference type="SAM" id="SignalP"/>
    </source>
</evidence>
<evidence type="ECO:0000313" key="3">
    <source>
        <dbReference type="EMBL" id="MDG4475674.1"/>
    </source>
</evidence>
<feature type="chain" id="PRO_5040720239" evidence="2">
    <location>
        <begin position="32"/>
        <end position="559"/>
    </location>
</feature>
<dbReference type="Gene3D" id="3.40.50.10610">
    <property type="entry name" value="ABC-type transport auxiliary lipoprotein component"/>
    <property type="match status" value="1"/>
</dbReference>
<feature type="signal peptide" evidence="2">
    <location>
        <begin position="1"/>
        <end position="31"/>
    </location>
</feature>
<protein>
    <submittedName>
        <fullName evidence="3">FG-GAP-like repeat-containing protein</fullName>
    </submittedName>
</protein>
<dbReference type="Proteomes" id="UP001154240">
    <property type="component" value="Unassembled WGS sequence"/>
</dbReference>
<dbReference type="Pfam" id="PF13517">
    <property type="entry name" value="FG-GAP_3"/>
    <property type="match status" value="1"/>
</dbReference>
<proteinExistence type="predicted"/>
<organism evidence="3 4">
    <name type="scientific">Thiovibrio frasassiensis</name>
    <dbReference type="NCBI Taxonomy" id="2984131"/>
    <lineage>
        <taxon>Bacteria</taxon>
        <taxon>Pseudomonadati</taxon>
        <taxon>Thermodesulfobacteriota</taxon>
        <taxon>Desulfobulbia</taxon>
        <taxon>Desulfobulbales</taxon>
        <taxon>Thiovibrionaceae</taxon>
        <taxon>Thiovibrio</taxon>
    </lineage>
</organism>
<dbReference type="EMBL" id="JAPHEH010000001">
    <property type="protein sequence ID" value="MDG4475674.1"/>
    <property type="molecule type" value="Genomic_DNA"/>
</dbReference>
<dbReference type="InterPro" id="IPR028994">
    <property type="entry name" value="Integrin_alpha_N"/>
</dbReference>